<reference evidence="2" key="1">
    <citation type="submission" date="2022-06" db="EMBL/GenBank/DDBJ databases">
        <title>Genome sequence of Phormidium yuhuli AB48 isolated from an industrial photobioreactor environment.</title>
        <authorList>
            <person name="Qiu Y."/>
            <person name="Noonan A.J.C."/>
            <person name="Dofher K."/>
            <person name="Koch M."/>
            <person name="Kieft B."/>
            <person name="Lin X."/>
            <person name="Ziels R.M."/>
            <person name="Hallam S.J."/>
        </authorList>
    </citation>
    <scope>NUCLEOTIDE SEQUENCE</scope>
    <source>
        <strain evidence="2">AB48</strain>
    </source>
</reference>
<dbReference type="InterPro" id="IPR036388">
    <property type="entry name" value="WH-like_DNA-bd_sf"/>
</dbReference>
<dbReference type="SUPFAM" id="SSF46785">
    <property type="entry name" value="Winged helix' DNA-binding domain"/>
    <property type="match status" value="1"/>
</dbReference>
<accession>A0ABY5ANY0</accession>
<dbReference type="InterPro" id="IPR036390">
    <property type="entry name" value="WH_DNA-bd_sf"/>
</dbReference>
<keyword evidence="3" id="KW-1185">Reference proteome</keyword>
<gene>
    <name evidence="2" type="ORF">NEA10_19235</name>
</gene>
<evidence type="ECO:0000259" key="1">
    <source>
        <dbReference type="Pfam" id="PF09012"/>
    </source>
</evidence>
<dbReference type="Proteomes" id="UP001056708">
    <property type="component" value="Chromosome"/>
</dbReference>
<dbReference type="Pfam" id="PF09012">
    <property type="entry name" value="FeoC"/>
    <property type="match status" value="1"/>
</dbReference>
<evidence type="ECO:0000313" key="2">
    <source>
        <dbReference type="EMBL" id="USR90929.1"/>
    </source>
</evidence>
<feature type="domain" description="Transcriptional regulator HTH-type FeoC" evidence="1">
    <location>
        <begin position="2"/>
        <end position="69"/>
    </location>
</feature>
<dbReference type="EMBL" id="CP098611">
    <property type="protein sequence ID" value="USR90929.1"/>
    <property type="molecule type" value="Genomic_DNA"/>
</dbReference>
<proteinExistence type="predicted"/>
<evidence type="ECO:0000313" key="3">
    <source>
        <dbReference type="Proteomes" id="UP001056708"/>
    </source>
</evidence>
<dbReference type="Gene3D" id="1.10.10.10">
    <property type="entry name" value="Winged helix-like DNA-binding domain superfamily/Winged helix DNA-binding domain"/>
    <property type="match status" value="1"/>
</dbReference>
<organism evidence="2 3">
    <name type="scientific">Phormidium yuhuli AB48</name>
    <dbReference type="NCBI Taxonomy" id="2940671"/>
    <lineage>
        <taxon>Bacteria</taxon>
        <taxon>Bacillati</taxon>
        <taxon>Cyanobacteriota</taxon>
        <taxon>Cyanophyceae</taxon>
        <taxon>Oscillatoriophycideae</taxon>
        <taxon>Oscillatoriales</taxon>
        <taxon>Oscillatoriaceae</taxon>
        <taxon>Phormidium</taxon>
        <taxon>Phormidium yuhuli</taxon>
    </lineage>
</organism>
<protein>
    <submittedName>
        <fullName evidence="2">FeoC-like transcriptional regulator</fullName>
    </submittedName>
</protein>
<name>A0ABY5ANY0_9CYAN</name>
<sequence>MILRELQGYLAQHQTVSLADLMNHFHCDGDLLRLMLKKLMRKGRVRQLPRGEQCGDCHHCDPTQFEWYQFIR</sequence>
<dbReference type="InterPro" id="IPR015102">
    <property type="entry name" value="Tscrpt_reg_HTH_FeoC"/>
</dbReference>
<dbReference type="RefSeq" id="WP_252662953.1">
    <property type="nucleotide sequence ID" value="NZ_CP098611.1"/>
</dbReference>